<reference evidence="3 4" key="1">
    <citation type="submission" date="2014-08" db="EMBL/GenBank/DDBJ databases">
        <title>Porphyromonas gulae strain:COT-052_OH1451 Genome sequencing.</title>
        <authorList>
            <person name="Wallis C."/>
            <person name="Deusch O."/>
            <person name="O'Flynn C."/>
            <person name="Davis I."/>
            <person name="Jospin G."/>
            <person name="Darling A.E."/>
            <person name="Coil D.A."/>
            <person name="Alexiev A."/>
            <person name="Horsfall A."/>
            <person name="Kirkwood N."/>
            <person name="Harris S."/>
            <person name="Eisen J.A."/>
        </authorList>
    </citation>
    <scope>NUCLEOTIDE SEQUENCE [LARGE SCALE GENOMIC DNA]</scope>
    <source>
        <strain evidence="4">COT-052 OH1451</strain>
    </source>
</reference>
<gene>
    <name evidence="3" type="ORF">HR08_02630</name>
</gene>
<dbReference type="GO" id="GO:0000287">
    <property type="term" value="F:magnesium ion binding"/>
    <property type="evidence" value="ECO:0007669"/>
    <property type="project" value="UniProtKB-UniRule"/>
</dbReference>
<feature type="binding site" evidence="2">
    <location>
        <begin position="68"/>
        <end position="70"/>
    </location>
    <ligand>
        <name>substrate</name>
    </ligand>
</feature>
<feature type="active site" description="Proton acceptor" evidence="2">
    <location>
        <position position="71"/>
    </location>
</feature>
<feature type="binding site" evidence="2">
    <location>
        <position position="72"/>
    </location>
    <ligand>
        <name>substrate</name>
    </ligand>
</feature>
<comment type="caution">
    <text evidence="3">The sequence shown here is derived from an EMBL/GenBank/DDBJ whole genome shotgun (WGS) entry which is preliminary data.</text>
</comment>
<evidence type="ECO:0000313" key="3">
    <source>
        <dbReference type="EMBL" id="KGN87189.1"/>
    </source>
</evidence>
<dbReference type="PROSITE" id="PS01066">
    <property type="entry name" value="UPP_SYNTHASE"/>
    <property type="match status" value="1"/>
</dbReference>
<evidence type="ECO:0000256" key="2">
    <source>
        <dbReference type="HAMAP-Rule" id="MF_01139"/>
    </source>
</evidence>
<dbReference type="InterPro" id="IPR001441">
    <property type="entry name" value="UPP_synth-like"/>
</dbReference>
<dbReference type="AlphaFoldDB" id="A0A0A2FFM4"/>
<feature type="binding site" evidence="2">
    <location>
        <position position="23"/>
    </location>
    <ligand>
        <name>Mg(2+)</name>
        <dbReference type="ChEBI" id="CHEBI:18420"/>
    </ligand>
</feature>
<feature type="binding site" evidence="2">
    <location>
        <position position="36"/>
    </location>
    <ligand>
        <name>substrate</name>
    </ligand>
</feature>
<keyword evidence="2" id="KW-0460">Magnesium</keyword>
<dbReference type="GO" id="GO:0016094">
    <property type="term" value="P:polyprenol biosynthetic process"/>
    <property type="evidence" value="ECO:0007669"/>
    <property type="project" value="TreeGrafter"/>
</dbReference>
<proteinExistence type="inferred from homology"/>
<comment type="subunit">
    <text evidence="2">Homodimer.</text>
</comment>
<feature type="binding site" evidence="2">
    <location>
        <position position="40"/>
    </location>
    <ligand>
        <name>substrate</name>
    </ligand>
</feature>
<dbReference type="InterPro" id="IPR018520">
    <property type="entry name" value="UPP_synth-like_CS"/>
</dbReference>
<keyword evidence="1 2" id="KW-0808">Transferase</keyword>
<feature type="binding site" evidence="2">
    <location>
        <position position="191"/>
    </location>
    <ligand>
        <name>substrate</name>
    </ligand>
</feature>
<dbReference type="EMBL" id="JRAI01000016">
    <property type="protein sequence ID" value="KGN87189.1"/>
    <property type="molecule type" value="Genomic_DNA"/>
</dbReference>
<evidence type="ECO:0000256" key="1">
    <source>
        <dbReference type="ARBA" id="ARBA00022679"/>
    </source>
</evidence>
<feature type="binding site" evidence="2">
    <location>
        <begin position="197"/>
        <end position="199"/>
    </location>
    <ligand>
        <name>substrate</name>
    </ligand>
</feature>
<feature type="binding site" evidence="2">
    <location>
        <position position="28"/>
    </location>
    <ligand>
        <name>substrate</name>
    </ligand>
</feature>
<feature type="binding site" evidence="2">
    <location>
        <position position="210"/>
    </location>
    <ligand>
        <name>Mg(2+)</name>
        <dbReference type="ChEBI" id="CHEBI:18420"/>
    </ligand>
</feature>
<accession>A0A0A2FFM4</accession>
<dbReference type="NCBIfam" id="NF011405">
    <property type="entry name" value="PRK14830.1"/>
    <property type="match status" value="1"/>
</dbReference>
<dbReference type="RefSeq" id="WP_026292351.1">
    <property type="nucleotide sequence ID" value="NZ_CALUCC010000106.1"/>
</dbReference>
<dbReference type="Proteomes" id="UP000030130">
    <property type="component" value="Unassembled WGS sequence"/>
</dbReference>
<dbReference type="OrthoDB" id="4191603at2"/>
<dbReference type="Pfam" id="PF01255">
    <property type="entry name" value="Prenyltransf"/>
    <property type="match status" value="1"/>
</dbReference>
<dbReference type="HAMAP" id="MF_01139">
    <property type="entry name" value="ISPT"/>
    <property type="match status" value="1"/>
</dbReference>
<feature type="active site" evidence="2">
    <location>
        <position position="23"/>
    </location>
</feature>
<comment type="similarity">
    <text evidence="2">Belongs to the UPP synthase family.</text>
</comment>
<dbReference type="InterPro" id="IPR036424">
    <property type="entry name" value="UPP_synth-like_sf"/>
</dbReference>
<dbReference type="eggNOG" id="COG0020">
    <property type="taxonomic scope" value="Bacteria"/>
</dbReference>
<sequence length="254" mass="28539">MVGDGDKLQSAVIVPRHIALVMDGNGRWAKMRGKERCEGHVAGVNALRVALRAAVNWGVDYLTAYTFSTENWNRPEEEVRALMSLFVSAIMNEMLDLLANNIRLLAIGDFSRLPEDVRESLEKGIRETAGNTGLTLVLALSYSSRWEITDAIRRLALDVRDGSIEPEKIDVDLVSDHLSTAGIPDPDLFIRTGGEKRISNFLMWQMAYTELFFTDTLWPDFDADCMAAAIEEYSSRERRFGKTSEQIALGENKY</sequence>
<dbReference type="GO" id="GO:0045547">
    <property type="term" value="F:ditrans,polycis-polyprenyl diphosphate synthase [(2E,6E)-farnesyl diphosphate specific] activity"/>
    <property type="evidence" value="ECO:0007669"/>
    <property type="project" value="TreeGrafter"/>
</dbReference>
<evidence type="ECO:0000313" key="4">
    <source>
        <dbReference type="Proteomes" id="UP000030130"/>
    </source>
</evidence>
<dbReference type="PANTHER" id="PTHR10291:SF0">
    <property type="entry name" value="DEHYDRODOLICHYL DIPHOSPHATE SYNTHASE 2"/>
    <property type="match status" value="1"/>
</dbReference>
<comment type="cofactor">
    <cofactor evidence="2">
        <name>Mg(2+)</name>
        <dbReference type="ChEBI" id="CHEBI:18420"/>
    </cofactor>
    <text evidence="2">Binds 2 magnesium ions per subunit.</text>
</comment>
<keyword evidence="2" id="KW-0479">Metal-binding</keyword>
<dbReference type="EC" id="2.5.1.-" evidence="2"/>
<dbReference type="SUPFAM" id="SSF64005">
    <property type="entry name" value="Undecaprenyl diphosphate synthase"/>
    <property type="match status" value="1"/>
</dbReference>
<feature type="binding site" evidence="2">
    <location>
        <position position="74"/>
    </location>
    <ligand>
        <name>substrate</name>
    </ligand>
</feature>
<protein>
    <recommendedName>
        <fullName evidence="2">Isoprenyl transferase</fullName>
        <ecNumber evidence="2">2.5.1.-</ecNumber>
    </recommendedName>
</protein>
<dbReference type="CDD" id="cd00475">
    <property type="entry name" value="Cis_IPPS"/>
    <property type="match status" value="1"/>
</dbReference>
<dbReference type="STRING" id="111105.HR09_02850"/>
<feature type="binding site" evidence="2">
    <location>
        <begin position="24"/>
        <end position="27"/>
    </location>
    <ligand>
        <name>substrate</name>
    </ligand>
</feature>
<dbReference type="NCBIfam" id="TIGR00055">
    <property type="entry name" value="uppS"/>
    <property type="match status" value="1"/>
</dbReference>
<dbReference type="PANTHER" id="PTHR10291">
    <property type="entry name" value="DEHYDRODOLICHYL DIPHOSPHATE SYNTHASE FAMILY MEMBER"/>
    <property type="match status" value="1"/>
</dbReference>
<comment type="function">
    <text evidence="2">Catalyzes the condensation of isopentenyl diphosphate (IPP) with allylic pyrophosphates generating different type of terpenoids.</text>
</comment>
<organism evidence="3 4">
    <name type="scientific">Porphyromonas gulae</name>
    <dbReference type="NCBI Taxonomy" id="111105"/>
    <lineage>
        <taxon>Bacteria</taxon>
        <taxon>Pseudomonadati</taxon>
        <taxon>Bacteroidota</taxon>
        <taxon>Bacteroidia</taxon>
        <taxon>Bacteroidales</taxon>
        <taxon>Porphyromonadaceae</taxon>
        <taxon>Porphyromonas</taxon>
    </lineage>
</organism>
<name>A0A0A2FFM4_9PORP</name>
<dbReference type="FunFam" id="3.40.1180.10:FF:000001">
    <property type="entry name" value="(2E,6E)-farnesyl-diphosphate-specific ditrans,polycis-undecaprenyl-diphosphate synthase"/>
    <property type="match status" value="1"/>
</dbReference>
<dbReference type="Gene3D" id="3.40.1180.10">
    <property type="entry name" value="Decaprenyl diphosphate synthase-like"/>
    <property type="match status" value="1"/>
</dbReference>